<protein>
    <submittedName>
        <fullName evidence="1">18181_t:CDS:1</fullName>
    </submittedName>
</protein>
<proteinExistence type="predicted"/>
<reference evidence="1" key="1">
    <citation type="submission" date="2021-06" db="EMBL/GenBank/DDBJ databases">
        <authorList>
            <person name="Kallberg Y."/>
            <person name="Tangrot J."/>
            <person name="Rosling A."/>
        </authorList>
    </citation>
    <scope>NUCLEOTIDE SEQUENCE</scope>
    <source>
        <strain evidence="1">MA453B</strain>
    </source>
</reference>
<accession>A0A9N9HZG4</accession>
<name>A0A9N9HZG4_9GLOM</name>
<evidence type="ECO:0000313" key="2">
    <source>
        <dbReference type="Proteomes" id="UP000789405"/>
    </source>
</evidence>
<dbReference type="AlphaFoldDB" id="A0A9N9HZG4"/>
<dbReference type="EMBL" id="CAJVPY010009999">
    <property type="protein sequence ID" value="CAG8714501.1"/>
    <property type="molecule type" value="Genomic_DNA"/>
</dbReference>
<gene>
    <name evidence="1" type="ORF">DERYTH_LOCUS13833</name>
</gene>
<keyword evidence="2" id="KW-1185">Reference proteome</keyword>
<sequence>MASTRNPSLNKEELCNKASNEWKILKNNDENVIQNKISKYLTMLIHIHGYEISEEIPHNAAFQKRIIELIKNTHNELDEIKKMIVITTNAEMKALFVSKIDNI</sequence>
<comment type="caution">
    <text evidence="1">The sequence shown here is derived from an EMBL/GenBank/DDBJ whole genome shotgun (WGS) entry which is preliminary data.</text>
</comment>
<organism evidence="1 2">
    <name type="scientific">Dentiscutata erythropus</name>
    <dbReference type="NCBI Taxonomy" id="1348616"/>
    <lineage>
        <taxon>Eukaryota</taxon>
        <taxon>Fungi</taxon>
        <taxon>Fungi incertae sedis</taxon>
        <taxon>Mucoromycota</taxon>
        <taxon>Glomeromycotina</taxon>
        <taxon>Glomeromycetes</taxon>
        <taxon>Diversisporales</taxon>
        <taxon>Gigasporaceae</taxon>
        <taxon>Dentiscutata</taxon>
    </lineage>
</organism>
<dbReference type="Proteomes" id="UP000789405">
    <property type="component" value="Unassembled WGS sequence"/>
</dbReference>
<evidence type="ECO:0000313" key="1">
    <source>
        <dbReference type="EMBL" id="CAG8714501.1"/>
    </source>
</evidence>